<reference evidence="1 2" key="1">
    <citation type="submission" date="2022-12" db="EMBL/GenBank/DDBJ databases">
        <title>Chromosome-level genome of Tegillarca granosa.</title>
        <authorList>
            <person name="Kim J."/>
        </authorList>
    </citation>
    <scope>NUCLEOTIDE SEQUENCE [LARGE SCALE GENOMIC DNA]</scope>
    <source>
        <strain evidence="1">Teg-2019</strain>
        <tissue evidence="1">Adductor muscle</tissue>
    </source>
</reference>
<proteinExistence type="predicted"/>
<organism evidence="1 2">
    <name type="scientific">Tegillarca granosa</name>
    <name type="common">Malaysian cockle</name>
    <name type="synonym">Anadara granosa</name>
    <dbReference type="NCBI Taxonomy" id="220873"/>
    <lineage>
        <taxon>Eukaryota</taxon>
        <taxon>Metazoa</taxon>
        <taxon>Spiralia</taxon>
        <taxon>Lophotrochozoa</taxon>
        <taxon>Mollusca</taxon>
        <taxon>Bivalvia</taxon>
        <taxon>Autobranchia</taxon>
        <taxon>Pteriomorphia</taxon>
        <taxon>Arcoida</taxon>
        <taxon>Arcoidea</taxon>
        <taxon>Arcidae</taxon>
        <taxon>Tegillarca</taxon>
    </lineage>
</organism>
<keyword evidence="2" id="KW-1185">Reference proteome</keyword>
<protein>
    <submittedName>
        <fullName evidence="1">Uncharacterized protein</fullName>
    </submittedName>
</protein>
<evidence type="ECO:0000313" key="1">
    <source>
        <dbReference type="EMBL" id="KAJ8314302.1"/>
    </source>
</evidence>
<evidence type="ECO:0000313" key="2">
    <source>
        <dbReference type="Proteomes" id="UP001217089"/>
    </source>
</evidence>
<dbReference type="Proteomes" id="UP001217089">
    <property type="component" value="Unassembled WGS sequence"/>
</dbReference>
<gene>
    <name evidence="1" type="ORF">KUTeg_008863</name>
</gene>
<accession>A0ABQ9FAD4</accession>
<dbReference type="EMBL" id="JARBDR010000342">
    <property type="protein sequence ID" value="KAJ8314302.1"/>
    <property type="molecule type" value="Genomic_DNA"/>
</dbReference>
<comment type="caution">
    <text evidence="1">The sequence shown here is derived from an EMBL/GenBank/DDBJ whole genome shotgun (WGS) entry which is preliminary data.</text>
</comment>
<sequence>MFIVPMLGGTKSGTSKFTKILLKSIEMRSNTLPVTQHFESNFRQLRVCNLMKLLIFTSEVIEI</sequence>
<name>A0ABQ9FAD4_TEGGR</name>